<keyword evidence="7" id="KW-1185">Reference proteome</keyword>
<evidence type="ECO:0000256" key="4">
    <source>
        <dbReference type="ARBA" id="ARBA00048574"/>
    </source>
</evidence>
<dbReference type="AlphaFoldDB" id="A0A242NG97"/>
<keyword evidence="5" id="KW-0456">Lyase</keyword>
<protein>
    <recommendedName>
        <fullName evidence="1">citrate lyase holo-[acyl-carrier protein] synthase</fullName>
        <ecNumber evidence="1">2.7.7.61</ecNumber>
    </recommendedName>
</protein>
<evidence type="ECO:0000256" key="3">
    <source>
        <dbReference type="ARBA" id="ARBA00022695"/>
    </source>
</evidence>
<dbReference type="NCBIfam" id="TIGR03124">
    <property type="entry name" value="citrate_citX"/>
    <property type="match status" value="1"/>
</dbReference>
<dbReference type="GO" id="GO:0016829">
    <property type="term" value="F:lyase activity"/>
    <property type="evidence" value="ECO:0007669"/>
    <property type="project" value="UniProtKB-KW"/>
</dbReference>
<dbReference type="Proteomes" id="UP000194977">
    <property type="component" value="Unassembled WGS sequence"/>
</dbReference>
<dbReference type="GO" id="GO:0050519">
    <property type="term" value="F:holo-citrate lyase synthase activity"/>
    <property type="evidence" value="ECO:0007669"/>
    <property type="project" value="UniProtKB-EC"/>
</dbReference>
<proteinExistence type="predicted"/>
<comment type="catalytic activity">
    <reaction evidence="4">
        <text>apo-[citrate lyase ACP] + 2'-(5''-triphospho-alpha-D-ribosyl)-3'-dephospho-CoA = holo-[citrate lyase ACP] + diphosphate</text>
        <dbReference type="Rhea" id="RHEA:16333"/>
        <dbReference type="Rhea" id="RHEA-COMP:10157"/>
        <dbReference type="Rhea" id="RHEA-COMP:10158"/>
        <dbReference type="ChEBI" id="CHEBI:29999"/>
        <dbReference type="ChEBI" id="CHEBI:33019"/>
        <dbReference type="ChEBI" id="CHEBI:61378"/>
        <dbReference type="ChEBI" id="CHEBI:82683"/>
        <dbReference type="EC" id="2.7.7.61"/>
    </reaction>
</comment>
<evidence type="ECO:0000313" key="6">
    <source>
        <dbReference type="EMBL" id="OTQ10299.1"/>
    </source>
</evidence>
<dbReference type="InterPro" id="IPR005551">
    <property type="entry name" value="CitX"/>
</dbReference>
<evidence type="ECO:0000256" key="1">
    <source>
        <dbReference type="ARBA" id="ARBA00012524"/>
    </source>
</evidence>
<keyword evidence="2" id="KW-0808">Transferase</keyword>
<sequence>MPCYYCCIMNKMLIKFDDGIPISLEQMLLAKEKRVENQLSAISFYKKPIVSLTLVIPGPIKNSSGANYIFQEAITTLHQFFIKNNILLIKEQHYHELTGSEAILVVDCTIEKLKQYCIDIESLHPLGRLWDIDVIDPITQKSVSRSQFEYAPRQCLVCEDIAKICGRSKRHSLDEIFVAIKEKIESFQNNKS</sequence>
<evidence type="ECO:0000313" key="8">
    <source>
        <dbReference type="Proteomes" id="UP000194977"/>
    </source>
</evidence>
<dbReference type="EMBL" id="NARP01000027">
    <property type="protein sequence ID" value="OTP98670.1"/>
    <property type="molecule type" value="Genomic_DNA"/>
</dbReference>
<dbReference type="OrthoDB" id="3196716at2"/>
<accession>A0A242NG97</accession>
<dbReference type="Proteomes" id="UP000194800">
    <property type="component" value="Unassembled WGS sequence"/>
</dbReference>
<comment type="caution">
    <text evidence="5">The sequence shown here is derived from an EMBL/GenBank/DDBJ whole genome shotgun (WGS) entry which is preliminary data.</text>
</comment>
<evidence type="ECO:0000256" key="2">
    <source>
        <dbReference type="ARBA" id="ARBA00022679"/>
    </source>
</evidence>
<dbReference type="EC" id="2.7.7.61" evidence="1"/>
<dbReference type="NCBIfam" id="NF002383">
    <property type="entry name" value="PRK01392.1"/>
    <property type="match status" value="1"/>
</dbReference>
<evidence type="ECO:0000313" key="7">
    <source>
        <dbReference type="Proteomes" id="UP000194800"/>
    </source>
</evidence>
<gene>
    <name evidence="6" type="ORF">B6C91_06060</name>
    <name evidence="5" type="ORF">B6D08_10445</name>
</gene>
<reference evidence="7 8" key="1">
    <citation type="submission" date="2017-03" db="EMBL/GenBank/DDBJ databases">
        <title>Comparative genomics of honeybee gut symbionts reveal geographically distinct and subgroup specific antibiotic resistance.</title>
        <authorList>
            <person name="Ludvigsen J."/>
            <person name="Porcellato D."/>
            <person name="Labee-Lund T.M."/>
            <person name="Amdam G.V."/>
            <person name="Rudi K."/>
        </authorList>
    </citation>
    <scope>NUCLEOTIDE SEQUENCE [LARGE SCALE GENOMIC DNA]</scope>
    <source>
        <strain evidence="5 8">A-7-12</strain>
        <strain evidence="6 7">A-9-12</strain>
    </source>
</reference>
<evidence type="ECO:0000313" key="5">
    <source>
        <dbReference type="EMBL" id="OTP98670.1"/>
    </source>
</evidence>
<keyword evidence="3" id="KW-0548">Nucleotidyltransferase</keyword>
<dbReference type="Pfam" id="PF03802">
    <property type="entry name" value="CitX"/>
    <property type="match status" value="1"/>
</dbReference>
<organism evidence="5 8">
    <name type="scientific">Gilliamella apicola</name>
    <dbReference type="NCBI Taxonomy" id="1196095"/>
    <lineage>
        <taxon>Bacteria</taxon>
        <taxon>Pseudomonadati</taxon>
        <taxon>Pseudomonadota</taxon>
        <taxon>Gammaproteobacteria</taxon>
        <taxon>Orbales</taxon>
        <taxon>Orbaceae</taxon>
        <taxon>Gilliamella</taxon>
    </lineage>
</organism>
<name>A0A242NG97_9GAMM</name>
<dbReference type="GO" id="GO:0051191">
    <property type="term" value="P:prosthetic group biosynthetic process"/>
    <property type="evidence" value="ECO:0007669"/>
    <property type="project" value="InterPro"/>
</dbReference>
<dbReference type="EMBL" id="NART01000020">
    <property type="protein sequence ID" value="OTQ10299.1"/>
    <property type="molecule type" value="Genomic_DNA"/>
</dbReference>